<dbReference type="InterPro" id="IPR001623">
    <property type="entry name" value="DnaJ_domain"/>
</dbReference>
<feature type="repeat" description="TPR" evidence="3">
    <location>
        <begin position="313"/>
        <end position="346"/>
    </location>
</feature>
<feature type="compositionally biased region" description="Low complexity" evidence="4">
    <location>
        <begin position="494"/>
        <end position="517"/>
    </location>
</feature>
<dbReference type="Pfam" id="PF13181">
    <property type="entry name" value="TPR_8"/>
    <property type="match status" value="1"/>
</dbReference>
<evidence type="ECO:0000256" key="2">
    <source>
        <dbReference type="ARBA" id="ARBA00022803"/>
    </source>
</evidence>
<sequence>MFVFALLCYLGQSVDYIEKISKFMSSGQHNKAIQVATDYIEDQGIIDADPLLYKLRGECKFILGQYDDAILDLSKIINYVQAQPKDQQNAYSIRGQCNLILGNLDDALNDATKSKNNTLLKAVKTCKFQIDAAKVSEKNKVPKEALEHYQKALKFAPLSIVHLVKAAENALQIGNSEEFDNLARQIFKVDAKNPGYILLIGRDAFEKNDLGLAETRFKKCSSTNNNCMRLLKATKKLSSARSKASSLIRQSKFEEATELMNQCIEITKQYAKPSSHVSLSIDILNVKILIKKGKQTEALDILNNIIKSYPNNTEVHCDRGEILIELEDYDGAISDFSLVTRLDPENRRAKAGLKKASELREKEKHQDYYELLGVKKGCTESELKSAYRKAIFKWHPDRFQDKTEKKNAEKRMKLINKAMDVLGDPQKRRLYDNGVDPENPNQPPPDADGQQYYGQGGPQGGFYQGGPQGGFFQGGPQGGFFQGGGGGGFEDIFRMMAGQAQAQRQAQHQNGRANRRR</sequence>
<dbReference type="FunCoup" id="A2DQU3">
    <property type="interactions" value="753"/>
</dbReference>
<dbReference type="SUPFAM" id="SSF48452">
    <property type="entry name" value="TPR-like"/>
    <property type="match status" value="2"/>
</dbReference>
<feature type="compositionally biased region" description="Gly residues" evidence="4">
    <location>
        <begin position="454"/>
        <end position="489"/>
    </location>
</feature>
<dbReference type="RefSeq" id="XP_001329433.1">
    <property type="nucleotide sequence ID" value="XM_001329398.1"/>
</dbReference>
<organism evidence="6 7">
    <name type="scientific">Trichomonas vaginalis (strain ATCC PRA-98 / G3)</name>
    <dbReference type="NCBI Taxonomy" id="412133"/>
    <lineage>
        <taxon>Eukaryota</taxon>
        <taxon>Metamonada</taxon>
        <taxon>Parabasalia</taxon>
        <taxon>Trichomonadida</taxon>
        <taxon>Trichomonadidae</taxon>
        <taxon>Trichomonas</taxon>
    </lineage>
</organism>
<dbReference type="Pfam" id="PF13174">
    <property type="entry name" value="TPR_6"/>
    <property type="match status" value="1"/>
</dbReference>
<dbReference type="InterPro" id="IPR011990">
    <property type="entry name" value="TPR-like_helical_dom_sf"/>
</dbReference>
<dbReference type="InParanoid" id="A2DQU3"/>
<protein>
    <submittedName>
        <fullName evidence="6">DnaJ domain containing protein</fullName>
    </submittedName>
</protein>
<proteinExistence type="predicted"/>
<keyword evidence="1" id="KW-0677">Repeat</keyword>
<dbReference type="SUPFAM" id="SSF46565">
    <property type="entry name" value="Chaperone J-domain"/>
    <property type="match status" value="1"/>
</dbReference>
<evidence type="ECO:0000256" key="3">
    <source>
        <dbReference type="PROSITE-ProRule" id="PRU00339"/>
    </source>
</evidence>
<accession>A2DQU3</accession>
<name>A2DQU3_TRIV3</name>
<keyword evidence="2 3" id="KW-0802">TPR repeat</keyword>
<dbReference type="InterPro" id="IPR036869">
    <property type="entry name" value="J_dom_sf"/>
</dbReference>
<feature type="domain" description="J" evidence="5">
    <location>
        <begin position="367"/>
        <end position="435"/>
    </location>
</feature>
<dbReference type="OrthoDB" id="1726119at2759"/>
<evidence type="ECO:0000256" key="1">
    <source>
        <dbReference type="ARBA" id="ARBA00022737"/>
    </source>
</evidence>
<dbReference type="VEuPathDB" id="TrichDB:TVAG_291620"/>
<feature type="region of interest" description="Disordered" evidence="4">
    <location>
        <begin position="423"/>
        <end position="517"/>
    </location>
</feature>
<dbReference type="VEuPathDB" id="TrichDB:TVAGG3_0936990"/>
<dbReference type="SMART" id="SM00271">
    <property type="entry name" value="DnaJ"/>
    <property type="match status" value="1"/>
</dbReference>
<evidence type="ECO:0000313" key="6">
    <source>
        <dbReference type="EMBL" id="EAY17210.1"/>
    </source>
</evidence>
<dbReference type="Gene3D" id="1.25.40.10">
    <property type="entry name" value="Tetratricopeptide repeat domain"/>
    <property type="match status" value="1"/>
</dbReference>
<dbReference type="eggNOG" id="KOG0624">
    <property type="taxonomic scope" value="Eukaryota"/>
</dbReference>
<dbReference type="Gene3D" id="1.10.287.110">
    <property type="entry name" value="DnaJ domain"/>
    <property type="match status" value="1"/>
</dbReference>
<dbReference type="AlphaFoldDB" id="A2DQU3"/>
<dbReference type="EMBL" id="DS113233">
    <property type="protein sequence ID" value="EAY17210.1"/>
    <property type="molecule type" value="Genomic_DNA"/>
</dbReference>
<dbReference type="InterPro" id="IPR019734">
    <property type="entry name" value="TPR_rpt"/>
</dbReference>
<dbReference type="PRINTS" id="PR00625">
    <property type="entry name" value="JDOMAIN"/>
</dbReference>
<gene>
    <name evidence="6" type="ORF">TVAG_291620</name>
</gene>
<dbReference type="STRING" id="5722.A2DQU3"/>
<dbReference type="PANTHER" id="PTHR45188">
    <property type="entry name" value="DNAJ PROTEIN P58IPK HOMOLOG"/>
    <property type="match status" value="1"/>
</dbReference>
<dbReference type="FunFam" id="1.25.40.10:FF:000258">
    <property type="entry name" value="DnaJ domain containing protein"/>
    <property type="match status" value="1"/>
</dbReference>
<dbReference type="Proteomes" id="UP000001542">
    <property type="component" value="Unassembled WGS sequence"/>
</dbReference>
<dbReference type="Pfam" id="PF00226">
    <property type="entry name" value="DnaJ"/>
    <property type="match status" value="1"/>
</dbReference>
<dbReference type="KEGG" id="tva:4775226"/>
<evidence type="ECO:0000256" key="4">
    <source>
        <dbReference type="SAM" id="MobiDB-lite"/>
    </source>
</evidence>
<dbReference type="PROSITE" id="PS50005">
    <property type="entry name" value="TPR"/>
    <property type="match status" value="1"/>
</dbReference>
<keyword evidence="7" id="KW-1185">Reference proteome</keyword>
<reference evidence="6" key="1">
    <citation type="submission" date="2006-10" db="EMBL/GenBank/DDBJ databases">
        <authorList>
            <person name="Amadeo P."/>
            <person name="Zhao Q."/>
            <person name="Wortman J."/>
            <person name="Fraser-Liggett C."/>
            <person name="Carlton J."/>
        </authorList>
    </citation>
    <scope>NUCLEOTIDE SEQUENCE</scope>
    <source>
        <strain evidence="6">G3</strain>
    </source>
</reference>
<dbReference type="CDD" id="cd06257">
    <property type="entry name" value="DnaJ"/>
    <property type="match status" value="1"/>
</dbReference>
<dbReference type="SMART" id="SM00028">
    <property type="entry name" value="TPR"/>
    <property type="match status" value="3"/>
</dbReference>
<dbReference type="PANTHER" id="PTHR45188:SF2">
    <property type="entry name" value="DNAJ HOMOLOG SUBFAMILY C MEMBER 7"/>
    <property type="match status" value="1"/>
</dbReference>
<dbReference type="SMR" id="A2DQU3"/>
<reference evidence="6" key="2">
    <citation type="journal article" date="2007" name="Science">
        <title>Draft genome sequence of the sexually transmitted pathogen Trichomonas vaginalis.</title>
        <authorList>
            <person name="Carlton J.M."/>
            <person name="Hirt R.P."/>
            <person name="Silva J.C."/>
            <person name="Delcher A.L."/>
            <person name="Schatz M."/>
            <person name="Zhao Q."/>
            <person name="Wortman J.R."/>
            <person name="Bidwell S.L."/>
            <person name="Alsmark U.C.M."/>
            <person name="Besteiro S."/>
            <person name="Sicheritz-Ponten T."/>
            <person name="Noel C.J."/>
            <person name="Dacks J.B."/>
            <person name="Foster P.G."/>
            <person name="Simillion C."/>
            <person name="Van de Peer Y."/>
            <person name="Miranda-Saavedra D."/>
            <person name="Barton G.J."/>
            <person name="Westrop G.D."/>
            <person name="Mueller S."/>
            <person name="Dessi D."/>
            <person name="Fiori P.L."/>
            <person name="Ren Q."/>
            <person name="Paulsen I."/>
            <person name="Zhang H."/>
            <person name="Bastida-Corcuera F.D."/>
            <person name="Simoes-Barbosa A."/>
            <person name="Brown M.T."/>
            <person name="Hayes R.D."/>
            <person name="Mukherjee M."/>
            <person name="Okumura C.Y."/>
            <person name="Schneider R."/>
            <person name="Smith A.J."/>
            <person name="Vanacova S."/>
            <person name="Villalvazo M."/>
            <person name="Haas B.J."/>
            <person name="Pertea M."/>
            <person name="Feldblyum T.V."/>
            <person name="Utterback T.R."/>
            <person name="Shu C.L."/>
            <person name="Osoegawa K."/>
            <person name="de Jong P.J."/>
            <person name="Hrdy I."/>
            <person name="Horvathova L."/>
            <person name="Zubacova Z."/>
            <person name="Dolezal P."/>
            <person name="Malik S.B."/>
            <person name="Logsdon J.M. Jr."/>
            <person name="Henze K."/>
            <person name="Gupta A."/>
            <person name="Wang C.C."/>
            <person name="Dunne R.L."/>
            <person name="Upcroft J.A."/>
            <person name="Upcroft P."/>
            <person name="White O."/>
            <person name="Salzberg S.L."/>
            <person name="Tang P."/>
            <person name="Chiu C.-H."/>
            <person name="Lee Y.-S."/>
            <person name="Embley T.M."/>
            <person name="Coombs G.H."/>
            <person name="Mottram J.C."/>
            <person name="Tachezy J."/>
            <person name="Fraser-Liggett C.M."/>
            <person name="Johnson P.J."/>
        </authorList>
    </citation>
    <scope>NUCLEOTIDE SEQUENCE [LARGE SCALE GENOMIC DNA]</scope>
    <source>
        <strain evidence="6">G3</strain>
    </source>
</reference>
<dbReference type="PROSITE" id="PS50076">
    <property type="entry name" value="DNAJ_2"/>
    <property type="match status" value="1"/>
</dbReference>
<evidence type="ECO:0000259" key="5">
    <source>
        <dbReference type="PROSITE" id="PS50076"/>
    </source>
</evidence>
<evidence type="ECO:0000313" key="7">
    <source>
        <dbReference type="Proteomes" id="UP000001542"/>
    </source>
</evidence>